<dbReference type="FunFam" id="1.10.510.10:FF:000008">
    <property type="entry name" value="Non-specific serine/threonine protein kinase"/>
    <property type="match status" value="1"/>
</dbReference>
<feature type="compositionally biased region" description="Polar residues" evidence="7">
    <location>
        <begin position="128"/>
        <end position="149"/>
    </location>
</feature>
<dbReference type="AlphaFoldDB" id="A0A177WL97"/>
<name>A0A177WL97_BATDL</name>
<evidence type="ECO:0000256" key="5">
    <source>
        <dbReference type="ARBA" id="ARBA00022777"/>
    </source>
</evidence>
<dbReference type="eggNOG" id="KOG0598">
    <property type="taxonomic scope" value="Eukaryota"/>
</dbReference>
<feature type="compositionally biased region" description="Polar residues" evidence="7">
    <location>
        <begin position="185"/>
        <end position="201"/>
    </location>
</feature>
<dbReference type="SUPFAM" id="SSF56112">
    <property type="entry name" value="Protein kinase-like (PK-like)"/>
    <property type="match status" value="1"/>
</dbReference>
<evidence type="ECO:0000256" key="3">
    <source>
        <dbReference type="ARBA" id="ARBA00022679"/>
    </source>
</evidence>
<protein>
    <recommendedName>
        <fullName evidence="12">Protein kinase domain-containing protein</fullName>
    </recommendedName>
</protein>
<dbReference type="EMBL" id="DS022305">
    <property type="protein sequence ID" value="OAJ40878.1"/>
    <property type="molecule type" value="Genomic_DNA"/>
</dbReference>
<dbReference type="OrthoDB" id="63267at2759"/>
<dbReference type="Gene3D" id="1.10.510.10">
    <property type="entry name" value="Transferase(Phosphotransferase) domain 1"/>
    <property type="match status" value="1"/>
</dbReference>
<gene>
    <name evidence="10" type="ORF">BDEG_24569</name>
</gene>
<feature type="region of interest" description="Disordered" evidence="7">
    <location>
        <begin position="185"/>
        <end position="204"/>
    </location>
</feature>
<evidence type="ECO:0000313" key="11">
    <source>
        <dbReference type="Proteomes" id="UP000077115"/>
    </source>
</evidence>
<feature type="region of interest" description="Disordered" evidence="7">
    <location>
        <begin position="127"/>
        <end position="149"/>
    </location>
</feature>
<dbReference type="VEuPathDB" id="FungiDB:BDEG_24569"/>
<dbReference type="InterPro" id="IPR011009">
    <property type="entry name" value="Kinase-like_dom_sf"/>
</dbReference>
<evidence type="ECO:0000259" key="8">
    <source>
        <dbReference type="PROSITE" id="PS50011"/>
    </source>
</evidence>
<keyword evidence="2" id="KW-0597">Phosphoprotein</keyword>
<keyword evidence="6" id="KW-0067">ATP-binding</keyword>
<reference evidence="10 11" key="1">
    <citation type="submission" date="2006-10" db="EMBL/GenBank/DDBJ databases">
        <title>The Genome Sequence of Batrachochytrium dendrobatidis JEL423.</title>
        <authorList>
            <consortium name="The Broad Institute Genome Sequencing Platform"/>
            <person name="Birren B."/>
            <person name="Lander E."/>
            <person name="Galagan J."/>
            <person name="Cuomo C."/>
            <person name="Devon K."/>
            <person name="Jaffe D."/>
            <person name="Butler J."/>
            <person name="Alvarez P."/>
            <person name="Gnerre S."/>
            <person name="Grabherr M."/>
            <person name="Kleber M."/>
            <person name="Mauceli E."/>
            <person name="Brockman W."/>
            <person name="Young S."/>
            <person name="LaButti K."/>
            <person name="Sykes S."/>
            <person name="DeCaprio D."/>
            <person name="Crawford M."/>
            <person name="Koehrsen M."/>
            <person name="Engels R."/>
            <person name="Montgomery P."/>
            <person name="Pearson M."/>
            <person name="Howarth C."/>
            <person name="Larson L."/>
            <person name="White J."/>
            <person name="O'Leary S."/>
            <person name="Kodira C."/>
            <person name="Zeng Q."/>
            <person name="Yandava C."/>
            <person name="Alvarado L."/>
            <person name="Longcore J."/>
            <person name="James T."/>
        </authorList>
    </citation>
    <scope>NUCLEOTIDE SEQUENCE [LARGE SCALE GENOMIC DNA]</scope>
    <source>
        <strain evidence="10 11">JEL423</strain>
    </source>
</reference>
<accession>A0A177WL97</accession>
<keyword evidence="3" id="KW-0808">Transferase</keyword>
<reference evidence="10 11" key="2">
    <citation type="submission" date="2016-05" db="EMBL/GenBank/DDBJ databases">
        <title>Lineage-specific infection strategies underlie the spectrum of fungal disease in amphibians.</title>
        <authorList>
            <person name="Cuomo C.A."/>
            <person name="Farrer R.A."/>
            <person name="James T."/>
            <person name="Longcore J."/>
            <person name="Birren B."/>
        </authorList>
    </citation>
    <scope>NUCLEOTIDE SEQUENCE [LARGE SCALE GENOMIC DNA]</scope>
    <source>
        <strain evidence="10 11">JEL423</strain>
    </source>
</reference>
<evidence type="ECO:0000313" key="10">
    <source>
        <dbReference type="EMBL" id="OAJ40878.1"/>
    </source>
</evidence>
<dbReference type="Pfam" id="PF00069">
    <property type="entry name" value="Pkinase"/>
    <property type="match status" value="1"/>
</dbReference>
<keyword evidence="1" id="KW-0723">Serine/threonine-protein kinase</keyword>
<dbReference type="STRING" id="403673.A0A177WL97"/>
<dbReference type="GO" id="GO:0004674">
    <property type="term" value="F:protein serine/threonine kinase activity"/>
    <property type="evidence" value="ECO:0007669"/>
    <property type="project" value="UniProtKB-KW"/>
</dbReference>
<dbReference type="SMART" id="SM00220">
    <property type="entry name" value="S_TKc"/>
    <property type="match status" value="1"/>
</dbReference>
<dbReference type="InterPro" id="IPR017892">
    <property type="entry name" value="Pkinase_C"/>
</dbReference>
<feature type="region of interest" description="Disordered" evidence="7">
    <location>
        <begin position="248"/>
        <end position="293"/>
    </location>
</feature>
<evidence type="ECO:0000256" key="4">
    <source>
        <dbReference type="ARBA" id="ARBA00022741"/>
    </source>
</evidence>
<feature type="domain" description="AGC-kinase C-terminal" evidence="9">
    <location>
        <begin position="541"/>
        <end position="611"/>
    </location>
</feature>
<evidence type="ECO:0000256" key="7">
    <source>
        <dbReference type="SAM" id="MobiDB-lite"/>
    </source>
</evidence>
<feature type="compositionally biased region" description="Polar residues" evidence="7">
    <location>
        <begin position="284"/>
        <end position="293"/>
    </location>
</feature>
<evidence type="ECO:0008006" key="12">
    <source>
        <dbReference type="Google" id="ProtNLM"/>
    </source>
</evidence>
<dbReference type="InterPro" id="IPR000719">
    <property type="entry name" value="Prot_kinase_dom"/>
</dbReference>
<dbReference type="Proteomes" id="UP000077115">
    <property type="component" value="Unassembled WGS sequence"/>
</dbReference>
<keyword evidence="5" id="KW-0418">Kinase</keyword>
<proteinExistence type="predicted"/>
<sequence>MKVKKNNKSLITSDASNTHDVSKILSIEKISIDHEDMFAFDHDDEAFTLSTKCASKSDSDSQSCLENESSFSQQLQPDLEHSFENPNAQTGTISSTCNMPQVQVLPSSPASSPTYLMSQLSSQLSLSRTISNDTNHSDTTIKPSYRNNFRSSFDNSRDKVVDIHNFAASDAEDDTEEDNDINSHVSGNISHYGSVSSSTNDMPRPTRRHITLHDFTLLRVIGRGAYGKVFLVKRKDHLADSMHRLPNTSTCSVSNNPTIKDSHSTSDLLSPHGISIKQDDSTSSRHNSALTSVSPSSYQRASYLPKSNNLFAMKVLRKASIVLHGKETEHTQNERSILEAVRHPFIVKLLYAFQTPEKLYLILSYASGGELFTYLAHERMFSENVACFYISELLLAIEHLHSLGIIYRDLKPENVLLDSEGHVILTDFGLSKVAVGASTICGTVEFMAPEVIEERLEYGNGVDYWSLGVMLYDMLTGSPPFCGGNRKKIMEAILKKKPTFPKYMTADSRDLCTKLLKKNPDQRLGTGEDGAMKVKKHNFFRKTEWKRLLAREVTPPFIPKLAAADDTSNFQAEFTAMPLTDSPPRPGESLLRASQSDKFLGFSFVADTLID</sequence>
<evidence type="ECO:0000256" key="2">
    <source>
        <dbReference type="ARBA" id="ARBA00022553"/>
    </source>
</evidence>
<feature type="compositionally biased region" description="Polar residues" evidence="7">
    <location>
        <begin position="248"/>
        <end position="259"/>
    </location>
</feature>
<feature type="domain" description="Protein kinase" evidence="8">
    <location>
        <begin position="215"/>
        <end position="540"/>
    </location>
</feature>
<dbReference type="Pfam" id="PF00433">
    <property type="entry name" value="Pkinase_C"/>
    <property type="match status" value="1"/>
</dbReference>
<keyword evidence="4" id="KW-0547">Nucleotide-binding</keyword>
<dbReference type="PROSITE" id="PS51285">
    <property type="entry name" value="AGC_KINASE_CTER"/>
    <property type="match status" value="1"/>
</dbReference>
<dbReference type="PROSITE" id="PS50011">
    <property type="entry name" value="PROTEIN_KINASE_DOM"/>
    <property type="match status" value="1"/>
</dbReference>
<dbReference type="SMART" id="SM00133">
    <property type="entry name" value="S_TK_X"/>
    <property type="match status" value="1"/>
</dbReference>
<evidence type="ECO:0000256" key="1">
    <source>
        <dbReference type="ARBA" id="ARBA00022527"/>
    </source>
</evidence>
<dbReference type="Gene3D" id="3.30.200.20">
    <property type="entry name" value="Phosphorylase Kinase, domain 1"/>
    <property type="match status" value="2"/>
</dbReference>
<dbReference type="InterPro" id="IPR008271">
    <property type="entry name" value="Ser/Thr_kinase_AS"/>
</dbReference>
<dbReference type="InterPro" id="IPR000961">
    <property type="entry name" value="AGC-kinase_C"/>
</dbReference>
<dbReference type="PANTHER" id="PTHR24351">
    <property type="entry name" value="RIBOSOMAL PROTEIN S6 KINASE"/>
    <property type="match status" value="1"/>
</dbReference>
<evidence type="ECO:0000256" key="6">
    <source>
        <dbReference type="ARBA" id="ARBA00022840"/>
    </source>
</evidence>
<dbReference type="PROSITE" id="PS00108">
    <property type="entry name" value="PROTEIN_KINASE_ST"/>
    <property type="match status" value="1"/>
</dbReference>
<organism evidence="10 11">
    <name type="scientific">Batrachochytrium dendrobatidis (strain JEL423)</name>
    <dbReference type="NCBI Taxonomy" id="403673"/>
    <lineage>
        <taxon>Eukaryota</taxon>
        <taxon>Fungi</taxon>
        <taxon>Fungi incertae sedis</taxon>
        <taxon>Chytridiomycota</taxon>
        <taxon>Chytridiomycota incertae sedis</taxon>
        <taxon>Chytridiomycetes</taxon>
        <taxon>Rhizophydiales</taxon>
        <taxon>Rhizophydiales incertae sedis</taxon>
        <taxon>Batrachochytrium</taxon>
    </lineage>
</organism>
<dbReference type="GO" id="GO:0005524">
    <property type="term" value="F:ATP binding"/>
    <property type="evidence" value="ECO:0007669"/>
    <property type="project" value="UniProtKB-KW"/>
</dbReference>
<evidence type="ECO:0000259" key="9">
    <source>
        <dbReference type="PROSITE" id="PS51285"/>
    </source>
</evidence>